<evidence type="ECO:0000256" key="1">
    <source>
        <dbReference type="SAM" id="MobiDB-lite"/>
    </source>
</evidence>
<reference evidence="2 3" key="1">
    <citation type="submission" date="2019-05" db="EMBL/GenBank/DDBJ databases">
        <authorList>
            <consortium name="Pathogen Informatics"/>
        </authorList>
    </citation>
    <scope>NUCLEOTIDE SEQUENCE [LARGE SCALE GENOMIC DNA]</scope>
    <source>
        <strain evidence="2 3">NCTC12971</strain>
    </source>
</reference>
<dbReference type="AlphaFoldDB" id="A0A4V6JIK7"/>
<dbReference type="GO" id="GO:0005975">
    <property type="term" value="P:carbohydrate metabolic process"/>
    <property type="evidence" value="ECO:0007669"/>
    <property type="project" value="InterPro"/>
</dbReference>
<feature type="region of interest" description="Disordered" evidence="1">
    <location>
        <begin position="143"/>
        <end position="192"/>
    </location>
</feature>
<dbReference type="InterPro" id="IPR006837">
    <property type="entry name" value="Divergent_DAC"/>
</dbReference>
<gene>
    <name evidence="2" type="ORF">NCTC12971_05708</name>
</gene>
<evidence type="ECO:0000313" key="2">
    <source>
        <dbReference type="EMBL" id="VTP68593.1"/>
    </source>
</evidence>
<proteinExistence type="predicted"/>
<dbReference type="Gene3D" id="3.20.20.370">
    <property type="entry name" value="Glycoside hydrolase/deacetylase"/>
    <property type="match status" value="1"/>
</dbReference>
<accession>A0A4V6JIK7</accession>
<dbReference type="SUPFAM" id="SSF88713">
    <property type="entry name" value="Glycoside hydrolase/deacetylase"/>
    <property type="match status" value="1"/>
</dbReference>
<dbReference type="PANTHER" id="PTHR30105:SF2">
    <property type="entry name" value="DIVERGENT POLYSACCHARIDE DEACETYLASE SUPERFAMILY"/>
    <property type="match status" value="1"/>
</dbReference>
<dbReference type="Proteomes" id="UP000307968">
    <property type="component" value="Chromosome"/>
</dbReference>
<dbReference type="Pfam" id="PF04748">
    <property type="entry name" value="Polysacc_deac_2"/>
    <property type="match status" value="1"/>
</dbReference>
<dbReference type="CDD" id="cd10936">
    <property type="entry name" value="CE4_DAC2"/>
    <property type="match status" value="1"/>
</dbReference>
<name>A0A4V6JIK7_SERRU</name>
<sequence length="289" mass="31402">MSSAEVQRIIRNAVSNVPYAVGMNNHMGSAMTSSLPAMQKVMQALESYNLYFLDSMTIGNSQATRAAAGTGVKVIKRRVFLDDTASESDIRHQFNRAIELARRNGSTIAIGHPRPATVKVLKQMLATLPGDIELVRPSSLLNAPQGGGYLPPSKPPRPTQPKKSVQKRHQAVQSEGAEDAGKSARRYGAGGHWRKHRAVAGGDLYQAALAKLAAHVRKTVIIQGGACSALLLSHQSQLSTTFPDCPERMASKPCWNSSIEKRWVMIGVRSRPDWISAAILYQVSNISRP</sequence>
<dbReference type="InterPro" id="IPR011330">
    <property type="entry name" value="Glyco_hydro/deAcase_b/a-brl"/>
</dbReference>
<organism evidence="2 3">
    <name type="scientific">Serratia rubidaea</name>
    <name type="common">Serratia marinorubra</name>
    <dbReference type="NCBI Taxonomy" id="61652"/>
    <lineage>
        <taxon>Bacteria</taxon>
        <taxon>Pseudomonadati</taxon>
        <taxon>Pseudomonadota</taxon>
        <taxon>Gammaproteobacteria</taxon>
        <taxon>Enterobacterales</taxon>
        <taxon>Yersiniaceae</taxon>
        <taxon>Serratia</taxon>
    </lineage>
</organism>
<protein>
    <submittedName>
        <fullName evidence="2">Divergent polysaccharide deacetylase</fullName>
    </submittedName>
</protein>
<dbReference type="EMBL" id="LR590463">
    <property type="protein sequence ID" value="VTP68593.1"/>
    <property type="molecule type" value="Genomic_DNA"/>
</dbReference>
<dbReference type="PANTHER" id="PTHR30105">
    <property type="entry name" value="UNCHARACTERIZED YIBQ-RELATED"/>
    <property type="match status" value="1"/>
</dbReference>
<evidence type="ECO:0000313" key="3">
    <source>
        <dbReference type="Proteomes" id="UP000307968"/>
    </source>
</evidence>